<dbReference type="PROSITE" id="PS01180">
    <property type="entry name" value="CUB"/>
    <property type="match status" value="4"/>
</dbReference>
<keyword evidence="6" id="KW-0732">Signal</keyword>
<feature type="transmembrane region" description="Helical" evidence="5">
    <location>
        <begin position="1552"/>
        <end position="1570"/>
    </location>
</feature>
<evidence type="ECO:0000256" key="3">
    <source>
        <dbReference type="PROSITE-ProRule" id="PRU00059"/>
    </source>
</evidence>
<evidence type="ECO:0000256" key="5">
    <source>
        <dbReference type="SAM" id="Phobius"/>
    </source>
</evidence>
<dbReference type="InterPro" id="IPR000859">
    <property type="entry name" value="CUB_dom"/>
</dbReference>
<evidence type="ECO:0000256" key="6">
    <source>
        <dbReference type="SAM" id="SignalP"/>
    </source>
</evidence>
<dbReference type="SMART" id="SM00042">
    <property type="entry name" value="CUB"/>
    <property type="match status" value="4"/>
</dbReference>
<evidence type="ECO:0000313" key="8">
    <source>
        <dbReference type="EMBL" id="KAK3591496.1"/>
    </source>
</evidence>
<dbReference type="Pfam" id="PF00431">
    <property type="entry name" value="CUB"/>
    <property type="match status" value="4"/>
</dbReference>
<feature type="domain" description="CUB" evidence="7">
    <location>
        <begin position="48"/>
        <end position="145"/>
    </location>
</feature>
<feature type="domain" description="CUB" evidence="7">
    <location>
        <begin position="551"/>
        <end position="625"/>
    </location>
</feature>
<evidence type="ECO:0000256" key="4">
    <source>
        <dbReference type="SAM" id="MobiDB-lite"/>
    </source>
</evidence>
<feature type="region of interest" description="Disordered" evidence="4">
    <location>
        <begin position="197"/>
        <end position="216"/>
    </location>
</feature>
<proteinExistence type="predicted"/>
<feature type="compositionally biased region" description="Polar residues" evidence="4">
    <location>
        <begin position="206"/>
        <end position="216"/>
    </location>
</feature>
<protein>
    <recommendedName>
        <fullName evidence="7">CUB domain-containing protein</fullName>
    </recommendedName>
</protein>
<reference evidence="8" key="2">
    <citation type="journal article" date="2021" name="Genome Biol. Evol.">
        <title>Developing a high-quality reference genome for a parasitic bivalve with doubly uniparental inheritance (Bivalvia: Unionida).</title>
        <authorList>
            <person name="Smith C.H."/>
        </authorList>
    </citation>
    <scope>NUCLEOTIDE SEQUENCE</scope>
    <source>
        <strain evidence="8">CHS0354</strain>
        <tissue evidence="8">Mantle</tissue>
    </source>
</reference>
<feature type="domain" description="CUB" evidence="7">
    <location>
        <begin position="717"/>
        <end position="831"/>
    </location>
</feature>
<dbReference type="Gene3D" id="2.60.120.290">
    <property type="entry name" value="Spermadhesin, CUB domain"/>
    <property type="match status" value="4"/>
</dbReference>
<keyword evidence="2" id="KW-1015">Disulfide bond</keyword>
<evidence type="ECO:0000313" key="9">
    <source>
        <dbReference type="Proteomes" id="UP001195483"/>
    </source>
</evidence>
<organism evidence="8 9">
    <name type="scientific">Potamilus streckersoni</name>
    <dbReference type="NCBI Taxonomy" id="2493646"/>
    <lineage>
        <taxon>Eukaryota</taxon>
        <taxon>Metazoa</taxon>
        <taxon>Spiralia</taxon>
        <taxon>Lophotrochozoa</taxon>
        <taxon>Mollusca</taxon>
        <taxon>Bivalvia</taxon>
        <taxon>Autobranchia</taxon>
        <taxon>Heteroconchia</taxon>
        <taxon>Palaeoheterodonta</taxon>
        <taxon>Unionida</taxon>
        <taxon>Unionoidea</taxon>
        <taxon>Unionidae</taxon>
        <taxon>Ambleminae</taxon>
        <taxon>Lampsilini</taxon>
        <taxon>Potamilus</taxon>
    </lineage>
</organism>
<feature type="signal peptide" evidence="6">
    <location>
        <begin position="1"/>
        <end position="21"/>
    </location>
</feature>
<dbReference type="InterPro" id="IPR035914">
    <property type="entry name" value="Sperma_CUB_dom_sf"/>
</dbReference>
<evidence type="ECO:0000256" key="1">
    <source>
        <dbReference type="ARBA" id="ARBA00022737"/>
    </source>
</evidence>
<evidence type="ECO:0000256" key="2">
    <source>
        <dbReference type="ARBA" id="ARBA00023157"/>
    </source>
</evidence>
<keyword evidence="5" id="KW-0812">Transmembrane</keyword>
<keyword evidence="9" id="KW-1185">Reference proteome</keyword>
<dbReference type="PANTHER" id="PTHR24251">
    <property type="entry name" value="OVOCHYMASE-RELATED"/>
    <property type="match status" value="1"/>
</dbReference>
<comment type="caution">
    <text evidence="8">The sequence shown here is derived from an EMBL/GenBank/DDBJ whole genome shotgun (WGS) entry which is preliminary data.</text>
</comment>
<sequence length="1620" mass="172824">MGKYNLIGLVLQLGFATCFRSEELQPQSGNVHLILDDILYLFTPQLGPGTVFSYGEYCTWTIISPANTKIKISFENFVLEYHPTCAIDYVAISNGNCDNEESVGTRFCGVVPPPVSISATNVVCLKFASSMYTTQKGFILKAENIAADVNTQRTSTSPSDTNTNLASTVTPFSQTVIGLSTVLSASRNTPSNASAASLSSLTATNHSPSGSVGKTDSTAETIYGSVSKTDSTVKTIPISLKSSARASSFSAFSSTVSAFMPKVAEMCATTERITIVDNFLHLTSPGFDEYSMYHTNILCTVSLQANIGSKLEISFIHFDVEGNSLCSWDSLQIFDGANDTGTLLGKLCGSSLPGSLVSTGRYLFLKFVSDQIIVKTGFKAKISIVQEVDKKPRTGSGTTISISPATQKLTTGTLSSLSVITFLHSLYSSISSTHHTKMVFASAFGSTTTILANKPLLSSTAVPNFQTEKIDMCSVEKLTIYKSVTVLSPKDNDTGMYPTSIICGLMITKHIETQIHLAIDAFTHFVQFEHLFLTKVAFVTEFINFLVDKALHIEFEQFDVEYQQHCLWDYLEIYDGRLAESSLKSRYCGSDIPPSIQITGKEVSFRFQSDHIIPRSGFKLNVYLINNSTGLDQQITSEFSQTYSNTYSALLSVTSGSTTVSSSNEPTIAATPAQFSMEPFTPATHSQVLKEPSDVSTTATIQTDEIVAPSFELINICSRDEVFVTDNTTVTSPNFPSNYPVDTKCGLQLTTVAGKVLSIEFAHFDLEHHGQCLWDHLSVYNGDSDSSPLVGTFCGTDLPSSVVSSTNSIFVKFVSDSFTSNSGFQCTIYVDDSINSTTRVPKIETSVQPDSSILSGQTTAKVKQIMTTKKFSTLKFIPSESSITPNLSNNSNKMKPSLPFSGSTKVIGEEIRHATTKESVGASTDVNLKKHCSTETVIPNNQSSTEAITPNNQGSSDAVTPNNQGSIVAVTPKNHNSTEFVTPDNESSTVALTPKNQGSTVALTPNSQGSTETLIQNKQGSTVALTPNKQGSTVAVTPNNQGSTVAVTPNNQGSTVTVTHNNQGSTVTVTPNNQDYTVAVTPNNQGSTVAITPNNQGSTVAVTSNNQGSTVAVTPNNQRSTVAETPKYQGFTVAVTPNNQRSTVDVTPNNQSSTVDVTPNNQGSTVAVTHNNQGSTVVVTPNNQGSTVAVTPNNQGSTVALTPNNQRSTVAETPKYQGFTVAVTPNNQGSTVDVNPNNQSSTVDVTPNNQGSTVAVTHNNQGSTVAVTPNNQGSTEAVTPNKQGSTVAVTPNNQGSTVAVTPNNQGSTVTVTHNNQGSTVTVTPNNQDYTVAVTPNNQGSTVAITPNNQGSTVAVTSNNQGSTVALTPNNQRSTVAKTPKYQGFTVAVTPNDQGFTVDVTPNNQSSTVDVTPNNQGSTVAVTHNNQGSTVAVTPNTQGSTVSVTSNNQGSTVAVTPKDQGSTIAVTPNNKGSTESLTINNQSDIYKYTTATVTNSKQTTIGISDTQLTTPILGFGLPQACSGDGMNIRNSSGIIYSPGLQSNKKYPHSVNCTWIIFGLTGYVSAFYAFFLDKMSFIPLRNFRKVFNIFFHLKSSTRLYHIQMHSYMTDILTRYPTDVDHT</sequence>
<name>A0AAE0VVE2_9BIVA</name>
<feature type="domain" description="CUB" evidence="7">
    <location>
        <begin position="267"/>
        <end position="385"/>
    </location>
</feature>
<reference evidence="8" key="3">
    <citation type="submission" date="2023-05" db="EMBL/GenBank/DDBJ databases">
        <authorList>
            <person name="Smith C.H."/>
        </authorList>
    </citation>
    <scope>NUCLEOTIDE SEQUENCE</scope>
    <source>
        <strain evidence="8">CHS0354</strain>
        <tissue evidence="8">Mantle</tissue>
    </source>
</reference>
<feature type="region of interest" description="Disordered" evidence="4">
    <location>
        <begin position="935"/>
        <end position="1008"/>
    </location>
</feature>
<dbReference type="FunFam" id="2.60.120.290:FF:000013">
    <property type="entry name" value="Membrane frizzled-related protein"/>
    <property type="match status" value="1"/>
</dbReference>
<dbReference type="SUPFAM" id="SSF49854">
    <property type="entry name" value="Spermadhesin, CUB domain"/>
    <property type="match status" value="5"/>
</dbReference>
<dbReference type="FunFam" id="2.60.120.290:FF:000005">
    <property type="entry name" value="Procollagen C-endopeptidase enhancer 1"/>
    <property type="match status" value="1"/>
</dbReference>
<keyword evidence="5" id="KW-0472">Membrane</keyword>
<gene>
    <name evidence="8" type="ORF">CHS0354_031603</name>
</gene>
<keyword evidence="5" id="KW-1133">Transmembrane helix</keyword>
<keyword evidence="1" id="KW-0677">Repeat</keyword>
<dbReference type="PANTHER" id="PTHR24251:SF30">
    <property type="entry name" value="MEMBRANE FRIZZLED-RELATED PROTEIN"/>
    <property type="match status" value="1"/>
</dbReference>
<reference evidence="8" key="1">
    <citation type="journal article" date="2021" name="Genome Biol. Evol.">
        <title>A High-Quality Reference Genome for a Parasitic Bivalve with Doubly Uniparental Inheritance (Bivalvia: Unionida).</title>
        <authorList>
            <person name="Smith C.H."/>
        </authorList>
    </citation>
    <scope>NUCLEOTIDE SEQUENCE</scope>
    <source>
        <strain evidence="8">CHS0354</strain>
    </source>
</reference>
<dbReference type="Proteomes" id="UP001195483">
    <property type="component" value="Unassembled WGS sequence"/>
</dbReference>
<dbReference type="SUPFAM" id="SSF50993">
    <property type="entry name" value="Peptidase/esterase 'gauge' domain"/>
    <property type="match status" value="1"/>
</dbReference>
<dbReference type="EMBL" id="JAEAOA010001888">
    <property type="protein sequence ID" value="KAK3591496.1"/>
    <property type="molecule type" value="Genomic_DNA"/>
</dbReference>
<dbReference type="CDD" id="cd00041">
    <property type="entry name" value="CUB"/>
    <property type="match status" value="4"/>
</dbReference>
<accession>A0AAE0VVE2</accession>
<feature type="chain" id="PRO_5042224130" description="CUB domain-containing protein" evidence="6">
    <location>
        <begin position="22"/>
        <end position="1620"/>
    </location>
</feature>
<feature type="compositionally biased region" description="Polar residues" evidence="4">
    <location>
        <begin position="935"/>
        <end position="966"/>
    </location>
</feature>
<comment type="caution">
    <text evidence="3">Lacks conserved residue(s) required for the propagation of feature annotation.</text>
</comment>
<feature type="compositionally biased region" description="Polar residues" evidence="4">
    <location>
        <begin position="973"/>
        <end position="1008"/>
    </location>
</feature>
<evidence type="ECO:0000259" key="7">
    <source>
        <dbReference type="PROSITE" id="PS01180"/>
    </source>
</evidence>